<keyword evidence="3 11" id="KW-0285">Flavoprotein</keyword>
<dbReference type="OrthoDB" id="9789468at2"/>
<dbReference type="GO" id="GO:0050660">
    <property type="term" value="F:flavin adenine dinucleotide binding"/>
    <property type="evidence" value="ECO:0007669"/>
    <property type="project" value="InterPro"/>
</dbReference>
<evidence type="ECO:0000256" key="7">
    <source>
        <dbReference type="ARBA" id="ARBA00022975"/>
    </source>
</evidence>
<evidence type="ECO:0000256" key="5">
    <source>
        <dbReference type="ARBA" id="ARBA00022723"/>
    </source>
</evidence>
<evidence type="ECO:0000256" key="2">
    <source>
        <dbReference type="ARBA" id="ARBA00022448"/>
    </source>
</evidence>
<evidence type="ECO:0000256" key="8">
    <source>
        <dbReference type="ARBA" id="ARBA00022982"/>
    </source>
</evidence>
<dbReference type="Gene3D" id="3.40.50.80">
    <property type="entry name" value="Nucleotide-binding domain of ferredoxin-NADP reductase (FNR) module"/>
    <property type="match status" value="1"/>
</dbReference>
<evidence type="ECO:0000313" key="16">
    <source>
        <dbReference type="Proteomes" id="UP000070080"/>
    </source>
</evidence>
<keyword evidence="6 11" id="KW-0274">FAD</keyword>
<keyword evidence="2 11" id="KW-0813">Transport</keyword>
<dbReference type="PIRSF" id="PIRSF006816">
    <property type="entry name" value="Cyc3_hyd_g"/>
    <property type="match status" value="1"/>
</dbReference>
<accession>A0A133YGC7</accession>
<keyword evidence="5 11" id="KW-0479">Metal-binding</keyword>
<comment type="cofactor">
    <cofactor evidence="13">
        <name>[2Fe-2S] cluster</name>
        <dbReference type="ChEBI" id="CHEBI:190135"/>
    </cofactor>
    <text evidence="13">Binds 1 [2Fe-2S] cluster per subunit.</text>
</comment>
<feature type="binding site" evidence="11 13">
    <location>
        <position position="238"/>
    </location>
    <ligand>
        <name>[2Fe-2S] cluster</name>
        <dbReference type="ChEBI" id="CHEBI:190135"/>
    </ligand>
</feature>
<dbReference type="PROSITE" id="PS51257">
    <property type="entry name" value="PROKAR_LIPOPROTEIN"/>
    <property type="match status" value="1"/>
</dbReference>
<dbReference type="SUPFAM" id="SSF52343">
    <property type="entry name" value="Ferredoxin reductase-like, C-terminal NADP-linked domain"/>
    <property type="match status" value="1"/>
</dbReference>
<feature type="binding site" evidence="11 13">
    <location>
        <position position="218"/>
    </location>
    <ligand>
        <name>[2Fe-2S] cluster</name>
        <dbReference type="ChEBI" id="CHEBI:190135"/>
    </ligand>
</feature>
<comment type="caution">
    <text evidence="15">The sequence shown here is derived from an EMBL/GenBank/DDBJ whole genome shotgun (WGS) entry which is preliminary data.</text>
</comment>
<evidence type="ECO:0000256" key="13">
    <source>
        <dbReference type="PIRSR" id="PIRSR006816-2"/>
    </source>
</evidence>
<dbReference type="SUPFAM" id="SSF63380">
    <property type="entry name" value="Riboflavin synthase domain-like"/>
    <property type="match status" value="1"/>
</dbReference>
<dbReference type="HAMAP" id="MF_01211">
    <property type="entry name" value="DHODB_Fe_S_bind"/>
    <property type="match status" value="1"/>
</dbReference>
<proteinExistence type="inferred from homology"/>
<feature type="binding site" evidence="11 13">
    <location>
        <position position="226"/>
    </location>
    <ligand>
        <name>[2Fe-2S] cluster</name>
        <dbReference type="ChEBI" id="CHEBI:190135"/>
    </ligand>
</feature>
<keyword evidence="9 11" id="KW-0408">Iron</keyword>
<feature type="binding site" evidence="11 12">
    <location>
        <begin position="74"/>
        <end position="75"/>
    </location>
    <ligand>
        <name>FAD</name>
        <dbReference type="ChEBI" id="CHEBI:57692"/>
    </ligand>
</feature>
<dbReference type="InterPro" id="IPR037117">
    <property type="entry name" value="Dihydroorotate_DH_ele_sf"/>
</dbReference>
<dbReference type="InterPro" id="IPR050353">
    <property type="entry name" value="PyrK_electron_transfer"/>
</dbReference>
<evidence type="ECO:0000256" key="10">
    <source>
        <dbReference type="ARBA" id="ARBA00023014"/>
    </source>
</evidence>
<evidence type="ECO:0000256" key="9">
    <source>
        <dbReference type="ARBA" id="ARBA00023004"/>
    </source>
</evidence>
<comment type="pathway">
    <text evidence="11">Pyrimidine metabolism; UMP biosynthesis via de novo pathway; orotate from (S)-dihydroorotate (NAD(+) route): step 1/1.</text>
</comment>
<dbReference type="NCBIfam" id="NF000798">
    <property type="entry name" value="PRK00054.1-3"/>
    <property type="match status" value="1"/>
</dbReference>
<keyword evidence="16" id="KW-1185">Reference proteome</keyword>
<comment type="similarity">
    <text evidence="1 11">Belongs to the PyrK family.</text>
</comment>
<evidence type="ECO:0000256" key="1">
    <source>
        <dbReference type="ARBA" id="ARBA00006422"/>
    </source>
</evidence>
<comment type="subunit">
    <text evidence="11">Heterotetramer of 2 PyrK and 2 PyrD type B subunits.</text>
</comment>
<dbReference type="EMBL" id="LSCV01000005">
    <property type="protein sequence ID" value="KXB42230.1"/>
    <property type="molecule type" value="Genomic_DNA"/>
</dbReference>
<feature type="binding site" evidence="11 13">
    <location>
        <position position="223"/>
    </location>
    <ligand>
        <name>[2Fe-2S] cluster</name>
        <dbReference type="ChEBI" id="CHEBI:190135"/>
    </ligand>
</feature>
<dbReference type="PANTHER" id="PTHR43513:SF3">
    <property type="entry name" value="DIHYDROOROTATE DEHYDROGENASE B (NAD(+)), ELECTRON TRANSFER SUBUNIT-RELATED"/>
    <property type="match status" value="1"/>
</dbReference>
<dbReference type="Proteomes" id="UP000070080">
    <property type="component" value="Unassembled WGS sequence"/>
</dbReference>
<name>A0A133YGC7_9FIRM</name>
<protein>
    <recommendedName>
        <fullName evidence="11">Dihydroorotate dehydrogenase B (NAD(+)), electron transfer subunit</fullName>
    </recommendedName>
    <alternativeName>
        <fullName evidence="11">Dihydroorotate oxidase B, electron transfer subunit</fullName>
    </alternativeName>
</protein>
<evidence type="ECO:0000256" key="6">
    <source>
        <dbReference type="ARBA" id="ARBA00022827"/>
    </source>
</evidence>
<keyword evidence="10 11" id="KW-0411">Iron-sulfur</keyword>
<dbReference type="PATRIC" id="fig|1497955.3.peg.388"/>
<dbReference type="PROSITE" id="PS51384">
    <property type="entry name" value="FAD_FR"/>
    <property type="match status" value="1"/>
</dbReference>
<dbReference type="Gene3D" id="2.40.30.10">
    <property type="entry name" value="Translation factors"/>
    <property type="match status" value="1"/>
</dbReference>
<keyword evidence="4 11" id="KW-0001">2Fe-2S</keyword>
<evidence type="ECO:0000256" key="4">
    <source>
        <dbReference type="ARBA" id="ARBA00022714"/>
    </source>
</evidence>
<dbReference type="AlphaFoldDB" id="A0A133YGC7"/>
<evidence type="ECO:0000259" key="14">
    <source>
        <dbReference type="PROSITE" id="PS51384"/>
    </source>
</evidence>
<dbReference type="Gene3D" id="2.10.240.10">
    <property type="entry name" value="Dihydroorotate dehydrogenase, electron transfer subunit"/>
    <property type="match status" value="1"/>
</dbReference>
<dbReference type="GO" id="GO:0044205">
    <property type="term" value="P:'de novo' UMP biosynthetic process"/>
    <property type="evidence" value="ECO:0007669"/>
    <property type="project" value="UniProtKB-UniRule"/>
</dbReference>
<dbReference type="UniPathway" id="UPA00070">
    <property type="reaction ID" value="UER00945"/>
</dbReference>
<dbReference type="CDD" id="cd06218">
    <property type="entry name" value="DHOD_e_trans"/>
    <property type="match status" value="1"/>
</dbReference>
<dbReference type="InterPro" id="IPR023455">
    <property type="entry name" value="Dihydroorotate_DHASE_ETsu"/>
</dbReference>
<dbReference type="InterPro" id="IPR017927">
    <property type="entry name" value="FAD-bd_FR_type"/>
</dbReference>
<organism evidence="15 16">
    <name type="scientific">Amygdalobacter nucleatus</name>
    <dbReference type="NCBI Taxonomy" id="3029274"/>
    <lineage>
        <taxon>Bacteria</taxon>
        <taxon>Bacillati</taxon>
        <taxon>Bacillota</taxon>
        <taxon>Clostridia</taxon>
        <taxon>Eubacteriales</taxon>
        <taxon>Oscillospiraceae</taxon>
        <taxon>Amygdalobacter</taxon>
    </lineage>
</organism>
<evidence type="ECO:0000256" key="12">
    <source>
        <dbReference type="PIRSR" id="PIRSR006816-1"/>
    </source>
</evidence>
<dbReference type="GO" id="GO:0046872">
    <property type="term" value="F:metal ion binding"/>
    <property type="evidence" value="ECO:0007669"/>
    <property type="project" value="UniProtKB-KW"/>
</dbReference>
<dbReference type="GO" id="GO:0051537">
    <property type="term" value="F:2 iron, 2 sulfur cluster binding"/>
    <property type="evidence" value="ECO:0007669"/>
    <property type="project" value="UniProtKB-KW"/>
</dbReference>
<dbReference type="InterPro" id="IPR012165">
    <property type="entry name" value="Cyt_c3_hydrogenase_gsu"/>
</dbReference>
<evidence type="ECO:0000256" key="3">
    <source>
        <dbReference type="ARBA" id="ARBA00022630"/>
    </source>
</evidence>
<dbReference type="RefSeq" id="WP_066713271.1">
    <property type="nucleotide sequence ID" value="NZ_JARFNM010000001.1"/>
</dbReference>
<dbReference type="PANTHER" id="PTHR43513">
    <property type="entry name" value="DIHYDROOROTATE DEHYDROGENASE B (NAD(+)), ELECTRON TRANSFER SUBUNIT"/>
    <property type="match status" value="1"/>
</dbReference>
<dbReference type="GO" id="GO:0016491">
    <property type="term" value="F:oxidoreductase activity"/>
    <property type="evidence" value="ECO:0007669"/>
    <property type="project" value="InterPro"/>
</dbReference>
<dbReference type="InterPro" id="IPR039261">
    <property type="entry name" value="FNR_nucleotide-bd"/>
</dbReference>
<comment type="cofactor">
    <cofactor evidence="11">
        <name>[2Fe-2S] cluster</name>
        <dbReference type="ChEBI" id="CHEBI:190135"/>
    </cofactor>
    <text evidence="11">Binds 1 [2Fe-2S] cluster per subunit.</text>
</comment>
<dbReference type="GO" id="GO:0009055">
    <property type="term" value="F:electron transfer activity"/>
    <property type="evidence" value="ECO:0007669"/>
    <property type="project" value="UniProtKB-UniRule"/>
</dbReference>
<evidence type="ECO:0000256" key="11">
    <source>
        <dbReference type="HAMAP-Rule" id="MF_01211"/>
    </source>
</evidence>
<reference evidence="16" key="1">
    <citation type="submission" date="2016-01" db="EMBL/GenBank/DDBJ databases">
        <authorList>
            <person name="Mitreva M."/>
            <person name="Pepin K.H."/>
            <person name="Mihindukulasuriya K.A."/>
            <person name="Fulton R."/>
            <person name="Fronick C."/>
            <person name="O'Laughlin M."/>
            <person name="Miner T."/>
            <person name="Herter B."/>
            <person name="Rosa B.A."/>
            <person name="Cordes M."/>
            <person name="Tomlinson C."/>
            <person name="Wollam A."/>
            <person name="Palsikar V.B."/>
            <person name="Mardis E.R."/>
            <person name="Wilson R.K."/>
        </authorList>
    </citation>
    <scope>NUCLEOTIDE SEQUENCE [LARGE SCALE GENOMIC DNA]</scope>
    <source>
        <strain evidence="16">KA00274</strain>
    </source>
</reference>
<comment type="cofactor">
    <cofactor evidence="11 12">
        <name>FAD</name>
        <dbReference type="ChEBI" id="CHEBI:57692"/>
    </cofactor>
    <text evidence="11 12">Binds 1 FAD per subunit.</text>
</comment>
<dbReference type="InterPro" id="IPR017938">
    <property type="entry name" value="Riboflavin_synthase-like_b-brl"/>
</dbReference>
<comment type="function">
    <text evidence="11">Responsible for channeling the electrons from the oxidation of dihydroorotate from the FMN redox center in the PyrD type B subunit to the ultimate electron acceptor NAD(+).</text>
</comment>
<keyword evidence="8 11" id="KW-0249">Electron transport</keyword>
<gene>
    <name evidence="11" type="primary">pyrK</name>
    <name evidence="15" type="ORF">HMPREF1872_00404</name>
</gene>
<dbReference type="Pfam" id="PF10418">
    <property type="entry name" value="DHODB_Fe-S_bind"/>
    <property type="match status" value="1"/>
</dbReference>
<feature type="domain" description="FAD-binding FR-type" evidence="14">
    <location>
        <begin position="5"/>
        <end position="99"/>
    </location>
</feature>
<evidence type="ECO:0000313" key="15">
    <source>
        <dbReference type="EMBL" id="KXB42230.1"/>
    </source>
</evidence>
<feature type="binding site" evidence="11 12">
    <location>
        <begin position="52"/>
        <end position="55"/>
    </location>
    <ligand>
        <name>FAD</name>
        <dbReference type="ChEBI" id="CHEBI:57692"/>
    </ligand>
</feature>
<dbReference type="InterPro" id="IPR019480">
    <property type="entry name" value="Dihydroorotate_DH_Fe-S-bd"/>
</dbReference>
<comment type="caution">
    <text evidence="11">Lacks conserved residue(s) required for the propagation of feature annotation.</text>
</comment>
<keyword evidence="7 11" id="KW-0665">Pyrimidine biosynthesis</keyword>
<sequence>MALKQAYEQVKILQNQAVSQGIYALTVACKREVKAGQFFMLKGFSDRNMLPRPISIYDRTPDTLTFLYAVVGKGTSELATKKVGDGVDVLGPLGNGFRLPDPNTPCKIALVAGGIGIAPFPYLAKAAQAANRQSKWQIDLYAGFRKTVYGVAECADYVSQTFIATNDGSVGQRGFVTDLITDTYDYVYCCGPTVMMKALQQLHLRAKVYLSLENRMACGIGACLACSCVTNLGMRRVCKDGPVFAAEEVCL</sequence>
<dbReference type="STRING" id="1497955.HMPREF1872_00404"/>